<keyword evidence="26" id="KW-1185">Reference proteome</keyword>
<dbReference type="GO" id="GO:0071285">
    <property type="term" value="P:cellular response to lithium ion"/>
    <property type="evidence" value="ECO:0007669"/>
    <property type="project" value="Ensembl"/>
</dbReference>
<dbReference type="PANTHER" id="PTHR46874:SF1">
    <property type="entry name" value="TUMOR NECROSIS FACTOR RECEPTOR SUPERFAMILY MEMBER 6"/>
    <property type="match status" value="1"/>
</dbReference>
<name>A0A8C6GIK1_MUSSI</name>
<dbReference type="GO" id="GO:0097284">
    <property type="term" value="P:hepatocyte apoptotic process"/>
    <property type="evidence" value="ECO:0007669"/>
    <property type="project" value="Ensembl"/>
</dbReference>
<dbReference type="GO" id="GO:0043066">
    <property type="term" value="P:negative regulation of apoptotic process"/>
    <property type="evidence" value="ECO:0007669"/>
    <property type="project" value="Ensembl"/>
</dbReference>
<evidence type="ECO:0000256" key="20">
    <source>
        <dbReference type="PROSITE-ProRule" id="PRU00206"/>
    </source>
</evidence>
<dbReference type="GO" id="GO:0006925">
    <property type="term" value="P:inflammatory cell apoptotic process"/>
    <property type="evidence" value="ECO:0007669"/>
    <property type="project" value="Ensembl"/>
</dbReference>
<evidence type="ECO:0000256" key="9">
    <source>
        <dbReference type="ARBA" id="ARBA00022860"/>
    </source>
</evidence>
<dbReference type="InterPro" id="IPR000488">
    <property type="entry name" value="Death_dom"/>
</dbReference>
<evidence type="ECO:0000256" key="22">
    <source>
        <dbReference type="SAM" id="Phobius"/>
    </source>
</evidence>
<dbReference type="FunFam" id="2.10.50.10:FF:000021">
    <property type="entry name" value="Tumor necrosis factor receptor superfamily member 6"/>
    <property type="match status" value="1"/>
</dbReference>
<dbReference type="InterPro" id="IPR001368">
    <property type="entry name" value="TNFR/NGFR_Cys_rich_reg"/>
</dbReference>
<dbReference type="GO" id="GO:0006924">
    <property type="term" value="P:activation-induced cell death of T cells"/>
    <property type="evidence" value="ECO:0007669"/>
    <property type="project" value="Ensembl"/>
</dbReference>
<dbReference type="GO" id="GO:0045121">
    <property type="term" value="C:membrane raft"/>
    <property type="evidence" value="ECO:0007669"/>
    <property type="project" value="UniProtKB-SubCell"/>
</dbReference>
<dbReference type="InterPro" id="IPR011029">
    <property type="entry name" value="DEATH-like_dom_sf"/>
</dbReference>
<dbReference type="GO" id="GO:0045580">
    <property type="term" value="P:regulation of T cell differentiation"/>
    <property type="evidence" value="ECO:0007669"/>
    <property type="project" value="Ensembl"/>
</dbReference>
<dbReference type="Ensembl" id="ENSMSIT00000007784.1">
    <property type="protein sequence ID" value="ENSMSIP00000006153.1"/>
    <property type="gene ID" value="ENSMSIG00000005515.1"/>
</dbReference>
<feature type="domain" description="TNFR-Cys" evidence="24">
    <location>
        <begin position="80"/>
        <end position="123"/>
    </location>
</feature>
<evidence type="ECO:0000256" key="19">
    <source>
        <dbReference type="ARBA" id="ARBA00032502"/>
    </source>
</evidence>
<evidence type="ECO:0000313" key="25">
    <source>
        <dbReference type="Ensembl" id="ENSMSIP00000006153.1"/>
    </source>
</evidence>
<dbReference type="PROSITE" id="PS50017">
    <property type="entry name" value="DEATH_DOMAIN"/>
    <property type="match status" value="1"/>
</dbReference>
<keyword evidence="4" id="KW-1003">Cell membrane</keyword>
<dbReference type="PROSITE" id="PS50050">
    <property type="entry name" value="TNFR_NGFR_2"/>
    <property type="match status" value="2"/>
</dbReference>
<sequence length="327" mass="37401">MLWIWAVLPLALAGSQLRVHTQGTNSISESLKLRRRVRETDKNCSEGLYQGGPFCCQPCLPGEKKVEDCKMNGGIPICASCTEGKEYMDKKHYADKCRRCTLCDEEHGLEVETNCTLTQNTKCKCKPDFYCDSPGCEHCVRCASCEHGTLESCTATSNTNCRKQSPRNRLWLLTILVLLIPLVFIYRKYRKRKCWKRRQDDPESRTSSHETIPMNASNLSLSKYIPRIAEDMTIQEAKKFARENNIKEGKIDEIIHDNIQDTAEQKVQLLLCWYQSHGKSDAYQDLIKGLKKAECRRTLDKFQDMVQKDLGNSTPDIGNENEGQCLE</sequence>
<keyword evidence="15" id="KW-0325">Glycoprotein</keyword>
<evidence type="ECO:0000256" key="5">
    <source>
        <dbReference type="ARBA" id="ARBA00022692"/>
    </source>
</evidence>
<evidence type="ECO:0000256" key="3">
    <source>
        <dbReference type="ARBA" id="ARBA00015761"/>
    </source>
</evidence>
<dbReference type="PANTHER" id="PTHR46874">
    <property type="entry name" value="TUMOR NECROSIS FACTOR RECEPTOR SUPERFAMILY MEMBER 6"/>
    <property type="match status" value="1"/>
</dbReference>
<dbReference type="GO" id="GO:0045060">
    <property type="term" value="P:negative thymic T cell selection"/>
    <property type="evidence" value="ECO:0007669"/>
    <property type="project" value="Ensembl"/>
</dbReference>
<dbReference type="GO" id="GO:0050869">
    <property type="term" value="P:negative regulation of B cell activation"/>
    <property type="evidence" value="ECO:0007669"/>
    <property type="project" value="Ensembl"/>
</dbReference>
<dbReference type="GO" id="GO:0045577">
    <property type="term" value="P:regulation of B cell differentiation"/>
    <property type="evidence" value="ECO:0007669"/>
    <property type="project" value="Ensembl"/>
</dbReference>
<dbReference type="SUPFAM" id="SSF57586">
    <property type="entry name" value="TNF receptor-like"/>
    <property type="match status" value="2"/>
</dbReference>
<protein>
    <recommendedName>
        <fullName evidence="3">Tumor necrosis factor receptor superfamily member 6</fullName>
    </recommendedName>
    <alternativeName>
        <fullName evidence="18">Apo-1 antigen</fullName>
    </alternativeName>
    <alternativeName>
        <fullName evidence="19">Apoptosis-mediating surface antigen FAS</fullName>
    </alternativeName>
    <alternativeName>
        <fullName evidence="17">FASLG receptor</fullName>
    </alternativeName>
</protein>
<feature type="repeat" description="TNFR-Cys" evidence="20">
    <location>
        <begin position="80"/>
        <end position="123"/>
    </location>
</feature>
<feature type="domain" description="TNFR-Cys" evidence="24">
    <location>
        <begin position="124"/>
        <end position="161"/>
    </location>
</feature>
<dbReference type="SUPFAM" id="SSF47986">
    <property type="entry name" value="DEATH domain"/>
    <property type="match status" value="1"/>
</dbReference>
<keyword evidence="13" id="KW-1015">Disulfide bond</keyword>
<dbReference type="GO" id="GO:0007623">
    <property type="term" value="P:circadian rhythm"/>
    <property type="evidence" value="ECO:0007669"/>
    <property type="project" value="Ensembl"/>
</dbReference>
<reference evidence="25" key="2">
    <citation type="submission" date="2025-09" db="UniProtKB">
        <authorList>
            <consortium name="Ensembl"/>
        </authorList>
    </citation>
    <scope>IDENTIFICATION</scope>
</reference>
<evidence type="ECO:0000256" key="18">
    <source>
        <dbReference type="ARBA" id="ARBA00032338"/>
    </source>
</evidence>
<dbReference type="GO" id="GO:0005576">
    <property type="term" value="C:extracellular region"/>
    <property type="evidence" value="ECO:0007669"/>
    <property type="project" value="Ensembl"/>
</dbReference>
<dbReference type="GO" id="GO:0048536">
    <property type="term" value="P:spleen development"/>
    <property type="evidence" value="ECO:0007669"/>
    <property type="project" value="Ensembl"/>
</dbReference>
<dbReference type="GO" id="GO:0097049">
    <property type="term" value="P:motor neuron apoptotic process"/>
    <property type="evidence" value="ECO:0007669"/>
    <property type="project" value="Ensembl"/>
</dbReference>
<dbReference type="GO" id="GO:0042802">
    <property type="term" value="F:identical protein binding"/>
    <property type="evidence" value="ECO:0007669"/>
    <property type="project" value="Ensembl"/>
</dbReference>
<evidence type="ECO:0000256" key="10">
    <source>
        <dbReference type="ARBA" id="ARBA00022989"/>
    </source>
</evidence>
<dbReference type="GO" id="GO:0031265">
    <property type="term" value="C:CD95 death-inducing signaling complex"/>
    <property type="evidence" value="ECO:0007669"/>
    <property type="project" value="Ensembl"/>
</dbReference>
<dbReference type="GO" id="GO:0045637">
    <property type="term" value="P:regulation of myeloid cell differentiation"/>
    <property type="evidence" value="ECO:0007669"/>
    <property type="project" value="Ensembl"/>
</dbReference>
<evidence type="ECO:0000256" key="1">
    <source>
        <dbReference type="ARBA" id="ARBA00004251"/>
    </source>
</evidence>
<dbReference type="Gene3D" id="2.10.50.10">
    <property type="entry name" value="Tumor Necrosis Factor Receptor, subunit A, domain 2"/>
    <property type="match status" value="2"/>
</dbReference>
<evidence type="ECO:0000256" key="4">
    <source>
        <dbReference type="ARBA" id="ARBA00022475"/>
    </source>
</evidence>
<evidence type="ECO:0000259" key="23">
    <source>
        <dbReference type="PROSITE" id="PS50017"/>
    </source>
</evidence>
<evidence type="ECO:0000256" key="11">
    <source>
        <dbReference type="ARBA" id="ARBA00023136"/>
    </source>
</evidence>
<dbReference type="PRINTS" id="PR01680">
    <property type="entry name" value="TNFACTORR6"/>
</dbReference>
<keyword evidence="8" id="KW-0677">Repeat</keyword>
<reference evidence="25" key="1">
    <citation type="submission" date="2025-08" db="UniProtKB">
        <authorList>
            <consortium name="Ensembl"/>
        </authorList>
    </citation>
    <scope>IDENTIFICATION</scope>
</reference>
<dbReference type="GO" id="GO:0009897">
    <property type="term" value="C:external side of plasma membrane"/>
    <property type="evidence" value="ECO:0007669"/>
    <property type="project" value="Ensembl"/>
</dbReference>
<organism evidence="25 26">
    <name type="scientific">Mus spicilegus</name>
    <name type="common">Mound-building mouse</name>
    <dbReference type="NCBI Taxonomy" id="10103"/>
    <lineage>
        <taxon>Eukaryota</taxon>
        <taxon>Metazoa</taxon>
        <taxon>Chordata</taxon>
        <taxon>Craniata</taxon>
        <taxon>Vertebrata</taxon>
        <taxon>Euteleostomi</taxon>
        <taxon>Mammalia</taxon>
        <taxon>Eutheria</taxon>
        <taxon>Euarchontoglires</taxon>
        <taxon>Glires</taxon>
        <taxon>Rodentia</taxon>
        <taxon>Myomorpha</taxon>
        <taxon>Muroidea</taxon>
        <taxon>Muridae</taxon>
        <taxon>Murinae</taxon>
        <taxon>Mus</taxon>
        <taxon>Mus</taxon>
    </lineage>
</organism>
<dbReference type="GO" id="GO:0009636">
    <property type="term" value="P:response to toxic substance"/>
    <property type="evidence" value="ECO:0007669"/>
    <property type="project" value="Ensembl"/>
</dbReference>
<dbReference type="GO" id="GO:0005516">
    <property type="term" value="F:calmodulin binding"/>
    <property type="evidence" value="ECO:0007669"/>
    <property type="project" value="UniProtKB-KW"/>
</dbReference>
<evidence type="ECO:0000256" key="8">
    <source>
        <dbReference type="ARBA" id="ARBA00022737"/>
    </source>
</evidence>
<dbReference type="InterPro" id="IPR033998">
    <property type="entry name" value="TNFRSF6_death"/>
</dbReference>
<evidence type="ECO:0000256" key="14">
    <source>
        <dbReference type="ARBA" id="ARBA00023170"/>
    </source>
</evidence>
<evidence type="ECO:0000256" key="21">
    <source>
        <dbReference type="SAM" id="MobiDB-lite"/>
    </source>
</evidence>
<dbReference type="GO" id="GO:0097192">
    <property type="term" value="P:extrinsic apoptotic signaling pathway in absence of ligand"/>
    <property type="evidence" value="ECO:0007669"/>
    <property type="project" value="Ensembl"/>
</dbReference>
<dbReference type="Pfam" id="PF00531">
    <property type="entry name" value="Death"/>
    <property type="match status" value="1"/>
</dbReference>
<feature type="transmembrane region" description="Helical" evidence="22">
    <location>
        <begin position="170"/>
        <end position="189"/>
    </location>
</feature>
<keyword evidence="5 22" id="KW-0812">Transmembrane</keyword>
<evidence type="ECO:0000256" key="7">
    <source>
        <dbReference type="ARBA" id="ARBA00022729"/>
    </source>
</evidence>
<dbReference type="InterPro" id="IPR033999">
    <property type="entry name" value="TNFRSF6_N"/>
</dbReference>
<keyword evidence="6" id="KW-0053">Apoptosis</keyword>
<comment type="subcellular location">
    <subcellularLocation>
        <location evidence="1">Cell membrane</location>
        <topology evidence="1">Single-pass type I membrane protein</topology>
    </subcellularLocation>
    <subcellularLocation>
        <location evidence="2">Membrane raft</location>
    </subcellularLocation>
</comment>
<dbReference type="Gene3D" id="1.10.533.10">
    <property type="entry name" value="Death Domain, Fas"/>
    <property type="match status" value="1"/>
</dbReference>
<evidence type="ECO:0000256" key="12">
    <source>
        <dbReference type="ARBA" id="ARBA00023139"/>
    </source>
</evidence>
<dbReference type="GO" id="GO:0010467">
    <property type="term" value="P:gene expression"/>
    <property type="evidence" value="ECO:0007669"/>
    <property type="project" value="Ensembl"/>
</dbReference>
<dbReference type="InterPro" id="IPR008063">
    <property type="entry name" value="Fas_rcpt"/>
</dbReference>
<evidence type="ECO:0000256" key="16">
    <source>
        <dbReference type="ARBA" id="ARBA00023288"/>
    </source>
</evidence>
<keyword evidence="10 22" id="KW-1133">Transmembrane helix</keyword>
<dbReference type="GO" id="GO:0032872">
    <property type="term" value="P:regulation of stress-activated MAPK cascade"/>
    <property type="evidence" value="ECO:0007669"/>
    <property type="project" value="TreeGrafter"/>
</dbReference>
<evidence type="ECO:0000313" key="26">
    <source>
        <dbReference type="Proteomes" id="UP000694415"/>
    </source>
</evidence>
<feature type="repeat" description="TNFR-Cys" evidence="20">
    <location>
        <begin position="124"/>
        <end position="161"/>
    </location>
</feature>
<dbReference type="Pfam" id="PF00020">
    <property type="entry name" value="TNFR_c6"/>
    <property type="match status" value="2"/>
</dbReference>
<keyword evidence="12" id="KW-0564">Palmitate</keyword>
<proteinExistence type="predicted"/>
<dbReference type="CDD" id="cd08316">
    <property type="entry name" value="Death_FAS_TNFRSF6"/>
    <property type="match status" value="1"/>
</dbReference>
<dbReference type="GO" id="GO:0097527">
    <property type="term" value="P:necroptotic signaling pathway"/>
    <property type="evidence" value="ECO:0007669"/>
    <property type="project" value="Ensembl"/>
</dbReference>
<dbReference type="GeneTree" id="ENSGT00950000183126"/>
<feature type="region of interest" description="Disordered" evidence="21">
    <location>
        <begin position="308"/>
        <end position="327"/>
    </location>
</feature>
<dbReference type="GO" id="GO:1901532">
    <property type="term" value="P:regulation of hematopoietic progenitor cell differentiation"/>
    <property type="evidence" value="ECO:0007669"/>
    <property type="project" value="Ensembl"/>
</dbReference>
<dbReference type="GO" id="GO:0051384">
    <property type="term" value="P:response to glucocorticoid"/>
    <property type="evidence" value="ECO:0007669"/>
    <property type="project" value="Ensembl"/>
</dbReference>
<comment type="caution">
    <text evidence="20">Lacks conserved residue(s) required for the propagation of feature annotation.</text>
</comment>
<dbReference type="AlphaFoldDB" id="A0A8C6GIK1"/>
<dbReference type="GO" id="GO:0008625">
    <property type="term" value="P:extrinsic apoptotic signaling pathway via death domain receptors"/>
    <property type="evidence" value="ECO:0007669"/>
    <property type="project" value="Ensembl"/>
</dbReference>
<feature type="domain" description="Death" evidence="23">
    <location>
        <begin position="222"/>
        <end position="306"/>
    </location>
</feature>
<dbReference type="Proteomes" id="UP000694415">
    <property type="component" value="Unplaced"/>
</dbReference>
<dbReference type="CDD" id="cd10579">
    <property type="entry name" value="TNFRSF6"/>
    <property type="match status" value="1"/>
</dbReference>
<dbReference type="GO" id="GO:0005031">
    <property type="term" value="F:tumor necrosis factor receptor activity"/>
    <property type="evidence" value="ECO:0007669"/>
    <property type="project" value="TreeGrafter"/>
</dbReference>
<dbReference type="GO" id="GO:0019724">
    <property type="term" value="P:B cell mediated immunity"/>
    <property type="evidence" value="ECO:0007669"/>
    <property type="project" value="Ensembl"/>
</dbReference>
<dbReference type="GO" id="GO:0031334">
    <property type="term" value="P:positive regulation of protein-containing complex assembly"/>
    <property type="evidence" value="ECO:0007669"/>
    <property type="project" value="Ensembl"/>
</dbReference>
<dbReference type="SMART" id="SM00005">
    <property type="entry name" value="DEATH"/>
    <property type="match status" value="1"/>
</dbReference>
<evidence type="ECO:0000256" key="2">
    <source>
        <dbReference type="ARBA" id="ARBA00004285"/>
    </source>
</evidence>
<evidence type="ECO:0000256" key="13">
    <source>
        <dbReference type="ARBA" id="ARBA00023157"/>
    </source>
</evidence>
<evidence type="ECO:0000256" key="6">
    <source>
        <dbReference type="ARBA" id="ARBA00022703"/>
    </source>
</evidence>
<keyword evidence="16" id="KW-0449">Lipoprotein</keyword>
<keyword evidence="11 22" id="KW-0472">Membrane</keyword>
<keyword evidence="14" id="KW-0675">Receptor</keyword>
<evidence type="ECO:0000259" key="24">
    <source>
        <dbReference type="PROSITE" id="PS50050"/>
    </source>
</evidence>
<evidence type="ECO:0000256" key="17">
    <source>
        <dbReference type="ARBA" id="ARBA00030181"/>
    </source>
</evidence>
<keyword evidence="7" id="KW-0732">Signal</keyword>
<keyword evidence="9" id="KW-0112">Calmodulin-binding</keyword>
<evidence type="ECO:0000256" key="15">
    <source>
        <dbReference type="ARBA" id="ARBA00023180"/>
    </source>
</evidence>
<accession>A0A8C6GIK1</accession>
<dbReference type="SMART" id="SM00208">
    <property type="entry name" value="TNFR"/>
    <property type="match status" value="3"/>
</dbReference>